<comment type="caution">
    <text evidence="1">The sequence shown here is derived from an EMBL/GenBank/DDBJ whole genome shotgun (WGS) entry which is preliminary data.</text>
</comment>
<gene>
    <name evidence="1" type="ORF">FBZ83_10116</name>
</gene>
<dbReference type="AlphaFoldDB" id="A0A560CQM7"/>
<sequence>MLIGSDHNTSGQAAPGEIAALPALSAQLAAALSDPDASDVRWDLADAIAASIPATPEEAIVVVSLLTNQDIGLDAGQTEVHLTAARSLEAGLRAMAANADNSIAAMDDEIAGIGAEAATAPPEALIAGAAERAGITVEQARACYDTFMAPLSAMERVAS</sequence>
<dbReference type="RefSeq" id="WP_145680543.1">
    <property type="nucleotide sequence ID" value="NZ_VITH01000001.1"/>
</dbReference>
<organism evidence="1 2">
    <name type="scientific">Azospirillum brasilense</name>
    <dbReference type="NCBI Taxonomy" id="192"/>
    <lineage>
        <taxon>Bacteria</taxon>
        <taxon>Pseudomonadati</taxon>
        <taxon>Pseudomonadota</taxon>
        <taxon>Alphaproteobacteria</taxon>
        <taxon>Rhodospirillales</taxon>
        <taxon>Azospirillaceae</taxon>
        <taxon>Azospirillum</taxon>
    </lineage>
</organism>
<dbReference type="Proteomes" id="UP000318529">
    <property type="component" value="Unassembled WGS sequence"/>
</dbReference>
<name>A0A560CQM7_AZOBR</name>
<protein>
    <submittedName>
        <fullName evidence="1">Uncharacterized protein</fullName>
    </submittedName>
</protein>
<proteinExistence type="predicted"/>
<evidence type="ECO:0000313" key="1">
    <source>
        <dbReference type="EMBL" id="TWA87154.1"/>
    </source>
</evidence>
<evidence type="ECO:0000313" key="2">
    <source>
        <dbReference type="Proteomes" id="UP000318529"/>
    </source>
</evidence>
<reference evidence="1 2" key="1">
    <citation type="submission" date="2019-06" db="EMBL/GenBank/DDBJ databases">
        <title>Genomic Encyclopedia of Type Strains, Phase IV (KMG-V): Genome sequencing to study the core and pangenomes of soil and plant-associated prokaryotes.</title>
        <authorList>
            <person name="Whitman W."/>
        </authorList>
    </citation>
    <scope>NUCLEOTIDE SEQUENCE [LARGE SCALE GENOMIC DNA]</scope>
    <source>
        <strain evidence="1 2">BR 11650</strain>
    </source>
</reference>
<dbReference type="EMBL" id="VITH01000001">
    <property type="protein sequence ID" value="TWA87154.1"/>
    <property type="molecule type" value="Genomic_DNA"/>
</dbReference>
<accession>A0A560CQM7</accession>